<dbReference type="AlphaFoldDB" id="A0A6B2LY43"/>
<proteinExistence type="predicted"/>
<name>A0A6B2LY43_9EUKA</name>
<accession>A0A6B2LY43</accession>
<sequence length="71" mass="7803">MGSGTQLSCLLRCRLWAMMFSRASLPNSILSRISEGLVRFLCALNSAWAFAFTKSLLFGVGNLALSRSIFL</sequence>
<evidence type="ECO:0000313" key="1">
    <source>
        <dbReference type="EMBL" id="NDV41451.1"/>
    </source>
</evidence>
<protein>
    <submittedName>
        <fullName evidence="1">Uncharacterized protein</fullName>
    </submittedName>
</protein>
<reference evidence="1" key="1">
    <citation type="journal article" date="2020" name="J. Eukaryot. Microbiol.">
        <title>De novo Sequencing, Assembly and Annotation of the Transcriptome for the Free-Living Testate Amoeba Arcella intermedia.</title>
        <authorList>
            <person name="Ribeiro G.M."/>
            <person name="Porfirio-Sousa A.L."/>
            <person name="Maurer-Alcala X.X."/>
            <person name="Katz L.A."/>
            <person name="Lahr D.J.G."/>
        </authorList>
    </citation>
    <scope>NUCLEOTIDE SEQUENCE</scope>
</reference>
<dbReference type="EMBL" id="GIBP01012482">
    <property type="protein sequence ID" value="NDV41451.1"/>
    <property type="molecule type" value="Transcribed_RNA"/>
</dbReference>
<organism evidence="1">
    <name type="scientific">Arcella intermedia</name>
    <dbReference type="NCBI Taxonomy" id="1963864"/>
    <lineage>
        <taxon>Eukaryota</taxon>
        <taxon>Amoebozoa</taxon>
        <taxon>Tubulinea</taxon>
        <taxon>Elardia</taxon>
        <taxon>Arcellinida</taxon>
        <taxon>Sphaerothecina</taxon>
        <taxon>Arcellidae</taxon>
        <taxon>Arcella</taxon>
    </lineage>
</organism>